<dbReference type="InterPro" id="IPR052209">
    <property type="entry name" value="CbiZ"/>
</dbReference>
<evidence type="ECO:0000313" key="2">
    <source>
        <dbReference type="Proteomes" id="UP000218267"/>
    </source>
</evidence>
<dbReference type="PANTHER" id="PTHR35336:SF5">
    <property type="entry name" value="ADENOSYLCOBINAMIDE AMIDOHYDROLASE"/>
    <property type="match status" value="1"/>
</dbReference>
<organism evidence="1 2">
    <name type="scientific">Labilibaculum antarcticum</name>
    <dbReference type="NCBI Taxonomy" id="1717717"/>
    <lineage>
        <taxon>Bacteria</taxon>
        <taxon>Pseudomonadati</taxon>
        <taxon>Bacteroidota</taxon>
        <taxon>Bacteroidia</taxon>
        <taxon>Marinilabiliales</taxon>
        <taxon>Marinifilaceae</taxon>
        <taxon>Labilibaculum</taxon>
    </lineage>
</organism>
<name>A0A1Y1CKB4_9BACT</name>
<protein>
    <recommendedName>
        <fullName evidence="3">Adenosylcobinamide amidohydrolase</fullName>
    </recommendedName>
</protein>
<gene>
    <name evidence="1" type="ORF">ALGA_2432</name>
</gene>
<dbReference type="InterPro" id="IPR002808">
    <property type="entry name" value="AdoCbi_amidolase"/>
</dbReference>
<evidence type="ECO:0008006" key="3">
    <source>
        <dbReference type="Google" id="ProtNLM"/>
    </source>
</evidence>
<evidence type="ECO:0000313" key="1">
    <source>
        <dbReference type="EMBL" id="BAX80754.1"/>
    </source>
</evidence>
<accession>A0A1Y1CKB4</accession>
<dbReference type="PANTHER" id="PTHR35336">
    <property type="entry name" value="ADENOSYLCOBINAMIDE AMIDOHYDROLASE"/>
    <property type="match status" value="1"/>
</dbReference>
<dbReference type="EMBL" id="AP018042">
    <property type="protein sequence ID" value="BAX80754.1"/>
    <property type="molecule type" value="Genomic_DNA"/>
</dbReference>
<proteinExistence type="predicted"/>
<dbReference type="Proteomes" id="UP000218267">
    <property type="component" value="Chromosome"/>
</dbReference>
<dbReference type="OrthoDB" id="34339at2"/>
<dbReference type="RefSeq" id="WP_096429596.1">
    <property type="nucleotide sequence ID" value="NZ_AP018042.1"/>
</dbReference>
<dbReference type="AlphaFoldDB" id="A0A1Y1CKB4"/>
<dbReference type="Pfam" id="PF01955">
    <property type="entry name" value="CbiZ"/>
    <property type="match status" value="1"/>
</dbReference>
<reference evidence="1 2" key="1">
    <citation type="journal article" date="2018" name="Mar. Genomics">
        <title>Complete genome sequence of Marinifilaceae bacterium strain SPP2, isolated from the Antarctic marine sediment.</title>
        <authorList>
            <person name="Watanabe M."/>
            <person name="Kojima H."/>
            <person name="Fukui M."/>
        </authorList>
    </citation>
    <scope>NUCLEOTIDE SEQUENCE [LARGE SCALE GENOMIC DNA]</scope>
    <source>
        <strain evidence="1 2">SPP2</strain>
    </source>
</reference>
<keyword evidence="2" id="KW-1185">Reference proteome</keyword>
<reference evidence="2" key="2">
    <citation type="journal article" date="2020" name="Antonie Van Leeuwenhoek">
        <title>Labilibaculum antarcticum sp. nov., a novel facultative anaerobic, psychrotorelant bacterium isolated from marine sediment of Antarctica.</title>
        <authorList>
            <person name="Watanabe M."/>
            <person name="Kojima H."/>
            <person name="Fukui M."/>
        </authorList>
    </citation>
    <scope>NUCLEOTIDE SEQUENCE [LARGE SCALE GENOMIC DNA]</scope>
    <source>
        <strain evidence="2">SPP2</strain>
    </source>
</reference>
<sequence>MKFSVELTDQFLHVEFEKSVRMMSSAILNGGCQNAKHFLNTKVDANFNGERTDFESPEITLQGIVDSMNWKGHCVGMMTAALMKSFRNVRIEKQGVWIDVLVTSGVSNARRAGDEADYQFMNEDCQKVGTINILVLTNAQLSDASLVECVMMVAEAKAACLQDLKVHSPVSGLVATGTGTDSTAIACGAGPLVQYCGKHVLFGEMLAKATYQAIHESLSVDK</sequence>
<dbReference type="KEGG" id="mbas:ALGA_2432"/>